<proteinExistence type="predicted"/>
<feature type="compositionally biased region" description="Basic and acidic residues" evidence="1">
    <location>
        <begin position="219"/>
        <end position="235"/>
    </location>
</feature>
<organism evidence="3 4">
    <name type="scientific">Potamilus streckersoni</name>
    <dbReference type="NCBI Taxonomy" id="2493646"/>
    <lineage>
        <taxon>Eukaryota</taxon>
        <taxon>Metazoa</taxon>
        <taxon>Spiralia</taxon>
        <taxon>Lophotrochozoa</taxon>
        <taxon>Mollusca</taxon>
        <taxon>Bivalvia</taxon>
        <taxon>Autobranchia</taxon>
        <taxon>Heteroconchia</taxon>
        <taxon>Palaeoheterodonta</taxon>
        <taxon>Unionida</taxon>
        <taxon>Unionoidea</taxon>
        <taxon>Unionidae</taxon>
        <taxon>Ambleminae</taxon>
        <taxon>Lampsilini</taxon>
        <taxon>Potamilus</taxon>
    </lineage>
</organism>
<dbReference type="InterPro" id="IPR031920">
    <property type="entry name" value="PALB2_WD40"/>
</dbReference>
<feature type="compositionally biased region" description="Low complexity" evidence="1">
    <location>
        <begin position="442"/>
        <end position="462"/>
    </location>
</feature>
<keyword evidence="4" id="KW-1185">Reference proteome</keyword>
<dbReference type="SUPFAM" id="SSF50978">
    <property type="entry name" value="WD40 repeat-like"/>
    <property type="match status" value="1"/>
</dbReference>
<sequence length="1024" mass="114468">MDKKELLERLARIKKDVARTEKKLAKSYRSAKARAHVQRKLREQACESSSTEGISSAVAPSLKVDESNPGFVRTVDAEVQPVVNLQEKIQELICREDKQENNAKSESVGKDLPCKPLKQKCKLSVLTLLPERINRKDKYSTSPEVSSARYEINGNFKERDNESSRKICKNQIEFTQHVVNKFQSQHMNVQSGEITSAPAMMNPETLLDSVNNTPVSSANEKEHSKSGYDRPDKCMGKNVRSNSRSNIYSIGEAMNATEGQSLDSVKPCEDFIGSVNDTKFHVTQKSTNSQIVCFDDNQPGSEILDKEMCSEHESSRLKNMPPEVSCTPEKQGQKCKCIPTGKRTMAPHVPGSSSGSQISNQDGGFTLQDQNCVTIINSSPALSASLDYAEIHSSDLIQDSQLSDSQLDFSMGQGTQKGKKKFSGQVFEPCSKKRQSLRIAVLSSQRSGSQSTSSLGSQNSQTSDSLFSYKRMRKSKNQLIISSVFQYLIDEGKRKNSVENFSLPDEEFEVLLKQKDSCRQNLAIPLHDNKAKKFVQELDSKEDRLIYSPEHERHMVKPDLRAETIDSRFYAPLQEEILYSLEKTFSNDIFKEHVEKQRWTGSHDRQNVKCLDSDGISFQSSVTSIGKEAPYLLDMFPSVFDQDVKSELHSTPAIIQLTALINSSSSPPLALSVPYNLTFDSFVVEEIHNHSKFIAHQGSFQIPQTSHVLCFAVGQLADETQSGFYLACLSPSYLSMWKMKGDKWVNFHTEKIAPIRRTGGSSLHALPSTGSIVLLMLLCCQDKTDLTLNVYSDENRKHQQHHLMSSREKSIKVCPVSDRELIVYYSGKQSSELTKYTLSAANPGVNSTLKLEMVQGRLLSVTTITSLPQAVLGLTSSREVHIWNHMMGSLLVSVDITDICHDEILLYMAIAEQGFVFVPTFSKRSSLQPGSLIVINPMLGTSETLCAYRAPVFNSKWLGCTDCVQYKEFLIVLDNSGKVLIWNLYSGELAAELNDVICTGLGTFGDYLILVHKNCFHVYIFVQN</sequence>
<dbReference type="InterPro" id="IPR015943">
    <property type="entry name" value="WD40/YVTN_repeat-like_dom_sf"/>
</dbReference>
<feature type="domain" description="Partner and localiser of BRCA2 WD40" evidence="2">
    <location>
        <begin position="733"/>
        <end position="994"/>
    </location>
</feature>
<evidence type="ECO:0000313" key="3">
    <source>
        <dbReference type="EMBL" id="KAK3579453.1"/>
    </source>
</evidence>
<dbReference type="AlphaFoldDB" id="A0AAE0RTW7"/>
<dbReference type="Pfam" id="PF16756">
    <property type="entry name" value="PALB2_WD40"/>
    <property type="match status" value="1"/>
</dbReference>
<dbReference type="InterPro" id="IPR036322">
    <property type="entry name" value="WD40_repeat_dom_sf"/>
</dbReference>
<reference evidence="3" key="3">
    <citation type="submission" date="2023-05" db="EMBL/GenBank/DDBJ databases">
        <authorList>
            <person name="Smith C.H."/>
        </authorList>
    </citation>
    <scope>NUCLEOTIDE SEQUENCE</scope>
    <source>
        <strain evidence="3">CHS0354</strain>
        <tissue evidence="3">Mantle</tissue>
    </source>
</reference>
<dbReference type="Proteomes" id="UP001195483">
    <property type="component" value="Unassembled WGS sequence"/>
</dbReference>
<protein>
    <recommendedName>
        <fullName evidence="2">Partner and localiser of BRCA2 WD40 domain-containing protein</fullName>
    </recommendedName>
</protein>
<gene>
    <name evidence="3" type="ORF">CHS0354_028254</name>
</gene>
<feature type="region of interest" description="Disordered" evidence="1">
    <location>
        <begin position="212"/>
        <end position="240"/>
    </location>
</feature>
<accession>A0AAE0RTW7</accession>
<dbReference type="Gene3D" id="2.130.10.10">
    <property type="entry name" value="YVTN repeat-like/Quinoprotein amine dehydrogenase"/>
    <property type="match status" value="1"/>
</dbReference>
<evidence type="ECO:0000313" key="4">
    <source>
        <dbReference type="Proteomes" id="UP001195483"/>
    </source>
</evidence>
<evidence type="ECO:0000256" key="1">
    <source>
        <dbReference type="SAM" id="MobiDB-lite"/>
    </source>
</evidence>
<reference evidence="3" key="2">
    <citation type="journal article" date="2021" name="Genome Biol. Evol.">
        <title>Developing a high-quality reference genome for a parasitic bivalve with doubly uniparental inheritance (Bivalvia: Unionida).</title>
        <authorList>
            <person name="Smith C.H."/>
        </authorList>
    </citation>
    <scope>NUCLEOTIDE SEQUENCE</scope>
    <source>
        <strain evidence="3">CHS0354</strain>
        <tissue evidence="3">Mantle</tissue>
    </source>
</reference>
<name>A0AAE0RTW7_9BIVA</name>
<reference evidence="3" key="1">
    <citation type="journal article" date="2021" name="Genome Biol. Evol.">
        <title>A High-Quality Reference Genome for a Parasitic Bivalve with Doubly Uniparental Inheritance (Bivalvia: Unionida).</title>
        <authorList>
            <person name="Smith C.H."/>
        </authorList>
    </citation>
    <scope>NUCLEOTIDE SEQUENCE</scope>
    <source>
        <strain evidence="3">CHS0354</strain>
    </source>
</reference>
<feature type="compositionally biased region" description="Basic residues" evidence="1">
    <location>
        <begin position="28"/>
        <end position="39"/>
    </location>
</feature>
<feature type="region of interest" description="Disordered" evidence="1">
    <location>
        <begin position="441"/>
        <end position="462"/>
    </location>
</feature>
<feature type="region of interest" description="Disordered" evidence="1">
    <location>
        <begin position="28"/>
        <end position="52"/>
    </location>
</feature>
<comment type="caution">
    <text evidence="3">The sequence shown here is derived from an EMBL/GenBank/DDBJ whole genome shotgun (WGS) entry which is preliminary data.</text>
</comment>
<evidence type="ECO:0000259" key="2">
    <source>
        <dbReference type="Pfam" id="PF16756"/>
    </source>
</evidence>
<dbReference type="EMBL" id="JAEAOA010001694">
    <property type="protein sequence ID" value="KAK3579453.1"/>
    <property type="molecule type" value="Genomic_DNA"/>
</dbReference>